<proteinExistence type="predicted"/>
<evidence type="ECO:0000313" key="2">
    <source>
        <dbReference type="EMBL" id="KAG1530400.1"/>
    </source>
</evidence>
<dbReference type="Proteomes" id="UP000740926">
    <property type="component" value="Unassembled WGS sequence"/>
</dbReference>
<reference evidence="2 3" key="1">
    <citation type="journal article" date="2020" name="Microb. Genom.">
        <title>Genetic diversity of clinical and environmental Mucorales isolates obtained from an investigation of mucormycosis cases among solid organ transplant recipients.</title>
        <authorList>
            <person name="Nguyen M.H."/>
            <person name="Kaul D."/>
            <person name="Muto C."/>
            <person name="Cheng S.J."/>
            <person name="Richter R.A."/>
            <person name="Bruno V.M."/>
            <person name="Liu G."/>
            <person name="Beyhan S."/>
            <person name="Sundermann A.J."/>
            <person name="Mounaud S."/>
            <person name="Pasculle A.W."/>
            <person name="Nierman W.C."/>
            <person name="Driscoll E."/>
            <person name="Cumbie R."/>
            <person name="Clancy C.J."/>
            <person name="Dupont C.L."/>
        </authorList>
    </citation>
    <scope>NUCLEOTIDE SEQUENCE [LARGE SCALE GENOMIC DNA]</scope>
    <source>
        <strain evidence="2 3">GL24</strain>
    </source>
</reference>
<dbReference type="AlphaFoldDB" id="A0A9P6XQL1"/>
<organism evidence="2 3">
    <name type="scientific">Rhizopus delemar</name>
    <dbReference type="NCBI Taxonomy" id="936053"/>
    <lineage>
        <taxon>Eukaryota</taxon>
        <taxon>Fungi</taxon>
        <taxon>Fungi incertae sedis</taxon>
        <taxon>Mucoromycota</taxon>
        <taxon>Mucoromycotina</taxon>
        <taxon>Mucoromycetes</taxon>
        <taxon>Mucorales</taxon>
        <taxon>Mucorineae</taxon>
        <taxon>Rhizopodaceae</taxon>
        <taxon>Rhizopus</taxon>
    </lineage>
</organism>
<evidence type="ECO:0000256" key="1">
    <source>
        <dbReference type="SAM" id="MobiDB-lite"/>
    </source>
</evidence>
<protein>
    <submittedName>
        <fullName evidence="2">Uncharacterized protein</fullName>
    </submittedName>
</protein>
<evidence type="ECO:0000313" key="3">
    <source>
        <dbReference type="Proteomes" id="UP000740926"/>
    </source>
</evidence>
<name>A0A9P6XQL1_9FUNG</name>
<gene>
    <name evidence="2" type="ORF">G6F50_017341</name>
</gene>
<feature type="compositionally biased region" description="Basic and acidic residues" evidence="1">
    <location>
        <begin position="55"/>
        <end position="71"/>
    </location>
</feature>
<feature type="region of interest" description="Disordered" evidence="1">
    <location>
        <begin position="55"/>
        <end position="88"/>
    </location>
</feature>
<sequence>MHPGQGDLGERRRDAGQRVMLAMFVARGELHDVRGDATAQGETWLLVGAAAADRDHGVEQADEAHQRHRGGEVGGTGQARPLQQLAPA</sequence>
<accession>A0A9P6XQL1</accession>
<comment type="caution">
    <text evidence="2">The sequence shown here is derived from an EMBL/GenBank/DDBJ whole genome shotgun (WGS) entry which is preliminary data.</text>
</comment>
<keyword evidence="3" id="KW-1185">Reference proteome</keyword>
<dbReference type="EMBL" id="JAANIU010012547">
    <property type="protein sequence ID" value="KAG1530400.1"/>
    <property type="molecule type" value="Genomic_DNA"/>
</dbReference>